<organism evidence="13 14">
    <name type="scientific">Clostridium tarantellae</name>
    <dbReference type="NCBI Taxonomy" id="39493"/>
    <lineage>
        <taxon>Bacteria</taxon>
        <taxon>Bacillati</taxon>
        <taxon>Bacillota</taxon>
        <taxon>Clostridia</taxon>
        <taxon>Eubacteriales</taxon>
        <taxon>Clostridiaceae</taxon>
        <taxon>Clostridium</taxon>
    </lineage>
</organism>
<reference evidence="13 14" key="1">
    <citation type="submission" date="2019-10" db="EMBL/GenBank/DDBJ databases">
        <title>The Genome Sequence of Clostridium tarantellae Isolated from Fish Brain.</title>
        <authorList>
            <person name="Bano L."/>
            <person name="Kiel M."/>
            <person name="Sales G."/>
            <person name="Doxey A.C."/>
            <person name="Mansfield M.J."/>
            <person name="Schiavone M."/>
            <person name="Rossetto O."/>
            <person name="Pirazzini M."/>
            <person name="Dobrindt U."/>
            <person name="Montecucco C."/>
        </authorList>
    </citation>
    <scope>NUCLEOTIDE SEQUENCE [LARGE SCALE GENOMIC DNA]</scope>
    <source>
        <strain evidence="13 14">DSM 3997</strain>
    </source>
</reference>
<dbReference type="PANTHER" id="PTHR24960">
    <property type="entry name" value="PHOTOSYSTEM I IRON-SULFUR CENTER-RELATED"/>
    <property type="match status" value="1"/>
</dbReference>
<comment type="function">
    <text evidence="2 11">Ferredoxins are iron-sulfur proteins that transfer electrons in a wide variety of metabolic reactions.</text>
</comment>
<evidence type="ECO:0000259" key="12">
    <source>
        <dbReference type="PROSITE" id="PS51379"/>
    </source>
</evidence>
<evidence type="ECO:0000256" key="3">
    <source>
        <dbReference type="ARBA" id="ARBA00013529"/>
    </source>
</evidence>
<dbReference type="GO" id="GO:0046872">
    <property type="term" value="F:metal ion binding"/>
    <property type="evidence" value="ECO:0007669"/>
    <property type="project" value="UniProtKB-UniRule"/>
</dbReference>
<dbReference type="PANTHER" id="PTHR24960:SF79">
    <property type="entry name" value="PHOTOSYSTEM I IRON-SULFUR CENTER"/>
    <property type="match status" value="1"/>
</dbReference>
<keyword evidence="5 11" id="KW-0004">4Fe-4S</keyword>
<dbReference type="PRINTS" id="PR00354">
    <property type="entry name" value="7FE8SFRDOXIN"/>
</dbReference>
<keyword evidence="4 11" id="KW-0813">Transport</keyword>
<dbReference type="FunFam" id="3.30.70.20:FF:000045">
    <property type="entry name" value="Ferredoxin, 4Fe-4S"/>
    <property type="match status" value="1"/>
</dbReference>
<protein>
    <recommendedName>
        <fullName evidence="3 11">Ferredoxin</fullName>
    </recommendedName>
</protein>
<keyword evidence="8 11" id="KW-0249">Electron transport</keyword>
<evidence type="ECO:0000256" key="7">
    <source>
        <dbReference type="ARBA" id="ARBA00022737"/>
    </source>
</evidence>
<dbReference type="Pfam" id="PF12838">
    <property type="entry name" value="Fer4_7"/>
    <property type="match status" value="1"/>
</dbReference>
<proteinExistence type="predicted"/>
<dbReference type="InterPro" id="IPR017900">
    <property type="entry name" value="4Fe4S_Fe_S_CS"/>
</dbReference>
<dbReference type="InterPro" id="IPR017896">
    <property type="entry name" value="4Fe4S_Fe-S-bd"/>
</dbReference>
<sequence>MAYKIEDSCVSCGACAAECPVNAISQGDTIFVIDADACIDCGSCASVCPVGAPVEA</sequence>
<dbReference type="Gene3D" id="3.30.70.20">
    <property type="match status" value="1"/>
</dbReference>
<dbReference type="PROSITE" id="PS00198">
    <property type="entry name" value="4FE4S_FER_1"/>
    <property type="match status" value="1"/>
</dbReference>
<evidence type="ECO:0000256" key="10">
    <source>
        <dbReference type="ARBA" id="ARBA00023014"/>
    </source>
</evidence>
<evidence type="ECO:0000313" key="13">
    <source>
        <dbReference type="EMBL" id="MPQ42346.1"/>
    </source>
</evidence>
<accession>A0A6I1MFQ5</accession>
<name>A0A6I1MFQ5_9CLOT</name>
<gene>
    <name evidence="13" type="ORF">GBZ86_01010</name>
</gene>
<feature type="domain" description="4Fe-4S ferredoxin-type" evidence="12">
    <location>
        <begin position="1"/>
        <end position="28"/>
    </location>
</feature>
<dbReference type="InterPro" id="IPR050157">
    <property type="entry name" value="PSI_iron-sulfur_center"/>
</dbReference>
<feature type="domain" description="4Fe-4S ferredoxin-type" evidence="12">
    <location>
        <begin position="29"/>
        <end position="56"/>
    </location>
</feature>
<keyword evidence="9 11" id="KW-0408">Iron</keyword>
<dbReference type="OrthoDB" id="9803397at2"/>
<keyword evidence="6 11" id="KW-0479">Metal-binding</keyword>
<comment type="cofactor">
    <cofactor evidence="1 11">
        <name>[4Fe-4S] cluster</name>
        <dbReference type="ChEBI" id="CHEBI:49883"/>
    </cofactor>
</comment>
<evidence type="ECO:0000256" key="4">
    <source>
        <dbReference type="ARBA" id="ARBA00022448"/>
    </source>
</evidence>
<evidence type="ECO:0000256" key="11">
    <source>
        <dbReference type="RuleBase" id="RU365098"/>
    </source>
</evidence>
<dbReference type="AlphaFoldDB" id="A0A6I1MFQ5"/>
<comment type="caution">
    <text evidence="13">The sequence shown here is derived from an EMBL/GenBank/DDBJ whole genome shotgun (WGS) entry which is preliminary data.</text>
</comment>
<evidence type="ECO:0000256" key="5">
    <source>
        <dbReference type="ARBA" id="ARBA00022485"/>
    </source>
</evidence>
<dbReference type="GO" id="GO:0051539">
    <property type="term" value="F:4 iron, 4 sulfur cluster binding"/>
    <property type="evidence" value="ECO:0007669"/>
    <property type="project" value="UniProtKB-UniRule"/>
</dbReference>
<evidence type="ECO:0000256" key="8">
    <source>
        <dbReference type="ARBA" id="ARBA00022982"/>
    </source>
</evidence>
<evidence type="ECO:0000256" key="1">
    <source>
        <dbReference type="ARBA" id="ARBA00001966"/>
    </source>
</evidence>
<dbReference type="GO" id="GO:0005737">
    <property type="term" value="C:cytoplasm"/>
    <property type="evidence" value="ECO:0007669"/>
    <property type="project" value="TreeGrafter"/>
</dbReference>
<evidence type="ECO:0000256" key="6">
    <source>
        <dbReference type="ARBA" id="ARBA00022723"/>
    </source>
</evidence>
<evidence type="ECO:0000256" key="2">
    <source>
        <dbReference type="ARBA" id="ARBA00003532"/>
    </source>
</evidence>
<keyword evidence="10 11" id="KW-0411">Iron-sulfur</keyword>
<keyword evidence="14" id="KW-1185">Reference proteome</keyword>
<dbReference type="SUPFAM" id="SSF54862">
    <property type="entry name" value="4Fe-4S ferredoxins"/>
    <property type="match status" value="1"/>
</dbReference>
<dbReference type="GO" id="GO:0009055">
    <property type="term" value="F:electron transfer activity"/>
    <property type="evidence" value="ECO:0007669"/>
    <property type="project" value="UniProtKB-UniRule"/>
</dbReference>
<dbReference type="RefSeq" id="WP_152886898.1">
    <property type="nucleotide sequence ID" value="NZ_WHJC01000005.1"/>
</dbReference>
<dbReference type="Proteomes" id="UP000430345">
    <property type="component" value="Unassembled WGS sequence"/>
</dbReference>
<evidence type="ECO:0000313" key="14">
    <source>
        <dbReference type="Proteomes" id="UP000430345"/>
    </source>
</evidence>
<dbReference type="PROSITE" id="PS51379">
    <property type="entry name" value="4FE4S_FER_2"/>
    <property type="match status" value="2"/>
</dbReference>
<dbReference type="InterPro" id="IPR000813">
    <property type="entry name" value="7Fe_ferredoxin"/>
</dbReference>
<dbReference type="EMBL" id="WHJC01000005">
    <property type="protein sequence ID" value="MPQ42346.1"/>
    <property type="molecule type" value="Genomic_DNA"/>
</dbReference>
<keyword evidence="7" id="KW-0677">Repeat</keyword>
<evidence type="ECO:0000256" key="9">
    <source>
        <dbReference type="ARBA" id="ARBA00023004"/>
    </source>
</evidence>